<comment type="caution">
    <text evidence="1">The sequence shown here is derived from an EMBL/GenBank/DDBJ whole genome shotgun (WGS) entry which is preliminary data.</text>
</comment>
<accession>A0A0V1H1B8</accession>
<dbReference type="Pfam" id="PF05380">
    <property type="entry name" value="Peptidase_A17"/>
    <property type="match status" value="1"/>
</dbReference>
<proteinExistence type="predicted"/>
<dbReference type="Proteomes" id="UP000054826">
    <property type="component" value="Unassembled WGS sequence"/>
</dbReference>
<reference evidence="3 4" key="1">
    <citation type="submission" date="2015-01" db="EMBL/GenBank/DDBJ databases">
        <title>Evolution of Trichinella species and genotypes.</title>
        <authorList>
            <person name="Korhonen P.K."/>
            <person name="Edoardo P."/>
            <person name="Giuseppe L.R."/>
            <person name="Gasser R.B."/>
        </authorList>
    </citation>
    <scope>NUCLEOTIDE SEQUENCE [LARGE SCALE GENOMIC DNA]</scope>
    <source>
        <strain evidence="2">ISS176</strain>
        <strain evidence="1">ISS588</strain>
    </source>
</reference>
<dbReference type="AlphaFoldDB" id="A0A0V1H1B8"/>
<organism evidence="1 3">
    <name type="scientific">Trichinella pseudospiralis</name>
    <name type="common">Parasitic roundworm</name>
    <dbReference type="NCBI Taxonomy" id="6337"/>
    <lineage>
        <taxon>Eukaryota</taxon>
        <taxon>Metazoa</taxon>
        <taxon>Ecdysozoa</taxon>
        <taxon>Nematoda</taxon>
        <taxon>Enoplea</taxon>
        <taxon>Dorylaimia</taxon>
        <taxon>Trichinellida</taxon>
        <taxon>Trichinellidae</taxon>
        <taxon>Trichinella</taxon>
    </lineage>
</organism>
<evidence type="ECO:0000313" key="3">
    <source>
        <dbReference type="Proteomes" id="UP000054805"/>
    </source>
</evidence>
<sequence length="89" mass="9597">MLSATHSSGAVVCLRVEASSGSARVSLVAAKTRVAPIKQLNLLKLERMGVLAAVRLCFVQESLQLDIRSIPCWSGSELTLAWVRSADSW</sequence>
<dbReference type="Proteomes" id="UP000054805">
    <property type="component" value="Unassembled WGS sequence"/>
</dbReference>
<keyword evidence="3" id="KW-1185">Reference proteome</keyword>
<protein>
    <submittedName>
        <fullName evidence="1">Uncharacterized protein</fullName>
    </submittedName>
</protein>
<gene>
    <name evidence="1" type="ORF">T4B_5134</name>
    <name evidence="2" type="ORF">T4C_3364</name>
</gene>
<evidence type="ECO:0000313" key="4">
    <source>
        <dbReference type="Proteomes" id="UP000054826"/>
    </source>
</evidence>
<evidence type="ECO:0000313" key="1">
    <source>
        <dbReference type="EMBL" id="KRZ04380.1"/>
    </source>
</evidence>
<dbReference type="EMBL" id="JYDS01000497">
    <property type="protein sequence ID" value="KRZ04380.1"/>
    <property type="molecule type" value="Genomic_DNA"/>
</dbReference>
<evidence type="ECO:0000313" key="2">
    <source>
        <dbReference type="EMBL" id="KRZ35794.1"/>
    </source>
</evidence>
<name>A0A0V1H1B8_TRIPS</name>
<dbReference type="EMBL" id="JYDV01000084">
    <property type="protein sequence ID" value="KRZ35794.1"/>
    <property type="molecule type" value="Genomic_DNA"/>
</dbReference>
<dbReference type="InterPro" id="IPR008042">
    <property type="entry name" value="Retrotrans_Pao"/>
</dbReference>